<dbReference type="EC" id="2.1.-.-" evidence="2"/>
<dbReference type="InterPro" id="IPR041698">
    <property type="entry name" value="Methyltransf_25"/>
</dbReference>
<evidence type="ECO:0000259" key="1">
    <source>
        <dbReference type="Pfam" id="PF13649"/>
    </source>
</evidence>
<organism evidence="2 3">
    <name type="scientific">Emticicia soli</name>
    <dbReference type="NCBI Taxonomy" id="2027878"/>
    <lineage>
        <taxon>Bacteria</taxon>
        <taxon>Pseudomonadati</taxon>
        <taxon>Bacteroidota</taxon>
        <taxon>Cytophagia</taxon>
        <taxon>Cytophagales</taxon>
        <taxon>Leadbetterellaceae</taxon>
        <taxon>Emticicia</taxon>
    </lineage>
</organism>
<dbReference type="GO" id="GO:0032259">
    <property type="term" value="P:methylation"/>
    <property type="evidence" value="ECO:0007669"/>
    <property type="project" value="UniProtKB-KW"/>
</dbReference>
<dbReference type="GO" id="GO:0008168">
    <property type="term" value="F:methyltransferase activity"/>
    <property type="evidence" value="ECO:0007669"/>
    <property type="project" value="UniProtKB-KW"/>
</dbReference>
<comment type="caution">
    <text evidence="2">The sequence shown here is derived from an EMBL/GenBank/DDBJ whole genome shotgun (WGS) entry which is preliminary data.</text>
</comment>
<sequence length="206" mass="23570">MSKNLKSHWDEVYKTKNFEEVSWFQAEPETSIQFFEKLKLPKTASIIDMGAGESRFVDYLLDKGYSNITLVDISEEALNKTKARLGTKGEALKYIVADAAKFKTTEKYDFWHDRATFHFLTEIEDIEYYTQNICRSLNSKAYFLIGTFAEGGPKSCSGLEISQYSADDLSEVFARCLTQEKSLKATHKTPNGTVQKFTFCLFKYDG</sequence>
<evidence type="ECO:0000313" key="3">
    <source>
        <dbReference type="Proteomes" id="UP001597510"/>
    </source>
</evidence>
<evidence type="ECO:0000313" key="2">
    <source>
        <dbReference type="EMBL" id="MFD2522481.1"/>
    </source>
</evidence>
<dbReference type="InterPro" id="IPR029063">
    <property type="entry name" value="SAM-dependent_MTases_sf"/>
</dbReference>
<dbReference type="PANTHER" id="PTHR12843:SF5">
    <property type="entry name" value="EEF1A LYSINE METHYLTRANSFERASE 2"/>
    <property type="match status" value="1"/>
</dbReference>
<dbReference type="CDD" id="cd02440">
    <property type="entry name" value="AdoMet_MTases"/>
    <property type="match status" value="1"/>
</dbReference>
<keyword evidence="2" id="KW-0489">Methyltransferase</keyword>
<keyword evidence="3" id="KW-1185">Reference proteome</keyword>
<accession>A0ABW5J9J2</accession>
<dbReference type="Proteomes" id="UP001597510">
    <property type="component" value="Unassembled WGS sequence"/>
</dbReference>
<dbReference type="Gene3D" id="3.40.50.150">
    <property type="entry name" value="Vaccinia Virus protein VP39"/>
    <property type="match status" value="1"/>
</dbReference>
<protein>
    <submittedName>
        <fullName evidence="2">Class I SAM-dependent methyltransferase</fullName>
        <ecNumber evidence="2">2.1.-.-</ecNumber>
    </submittedName>
</protein>
<keyword evidence="2" id="KW-0808">Transferase</keyword>
<gene>
    <name evidence="2" type="ORF">ACFSR2_16405</name>
</gene>
<dbReference type="SUPFAM" id="SSF53335">
    <property type="entry name" value="S-adenosyl-L-methionine-dependent methyltransferases"/>
    <property type="match status" value="1"/>
</dbReference>
<reference evidence="3" key="1">
    <citation type="journal article" date="2019" name="Int. J. Syst. Evol. Microbiol.">
        <title>The Global Catalogue of Microorganisms (GCM) 10K type strain sequencing project: providing services to taxonomists for standard genome sequencing and annotation.</title>
        <authorList>
            <consortium name="The Broad Institute Genomics Platform"/>
            <consortium name="The Broad Institute Genome Sequencing Center for Infectious Disease"/>
            <person name="Wu L."/>
            <person name="Ma J."/>
        </authorList>
    </citation>
    <scope>NUCLEOTIDE SEQUENCE [LARGE SCALE GENOMIC DNA]</scope>
    <source>
        <strain evidence="3">KCTC 52344</strain>
    </source>
</reference>
<dbReference type="Pfam" id="PF13649">
    <property type="entry name" value="Methyltransf_25"/>
    <property type="match status" value="1"/>
</dbReference>
<name>A0ABW5J9J2_9BACT</name>
<dbReference type="EMBL" id="JBHULC010000021">
    <property type="protein sequence ID" value="MFD2522481.1"/>
    <property type="molecule type" value="Genomic_DNA"/>
</dbReference>
<dbReference type="PANTHER" id="PTHR12843">
    <property type="entry name" value="PROTEIN-LYSINE N-METHYLTRANSFERASE METTL10"/>
    <property type="match status" value="1"/>
</dbReference>
<proteinExistence type="predicted"/>
<dbReference type="RefSeq" id="WP_340237391.1">
    <property type="nucleotide sequence ID" value="NZ_JBBEWC010000008.1"/>
</dbReference>
<feature type="domain" description="Methyltransferase" evidence="1">
    <location>
        <begin position="46"/>
        <end position="138"/>
    </location>
</feature>